<evidence type="ECO:0000256" key="2">
    <source>
        <dbReference type="PIRSR" id="PIRSR000390-2"/>
    </source>
</evidence>
<dbReference type="Pfam" id="PF01041">
    <property type="entry name" value="DegT_DnrJ_EryC1"/>
    <property type="match status" value="1"/>
</dbReference>
<dbReference type="NCBIfam" id="TIGR03588">
    <property type="entry name" value="PseC"/>
    <property type="match status" value="1"/>
</dbReference>
<dbReference type="InterPro" id="IPR015424">
    <property type="entry name" value="PyrdxlP-dep_Trfase"/>
</dbReference>
<dbReference type="InterPro" id="IPR000653">
    <property type="entry name" value="DegT/StrS_aminotransferase"/>
</dbReference>
<feature type="modified residue" description="N6-(pyridoxal phosphate)lysine" evidence="2">
    <location>
        <position position="181"/>
    </location>
</feature>
<evidence type="ECO:0000256" key="3">
    <source>
        <dbReference type="RuleBase" id="RU004508"/>
    </source>
</evidence>
<feature type="active site" description="Proton acceptor" evidence="1">
    <location>
        <position position="181"/>
    </location>
</feature>
<dbReference type="PIRSF" id="PIRSF000390">
    <property type="entry name" value="PLP_StrS"/>
    <property type="match status" value="1"/>
</dbReference>
<dbReference type="GO" id="GO:0008483">
    <property type="term" value="F:transaminase activity"/>
    <property type="evidence" value="ECO:0007669"/>
    <property type="project" value="TreeGrafter"/>
</dbReference>
<dbReference type="SUPFAM" id="SSF53383">
    <property type="entry name" value="PLP-dependent transferases"/>
    <property type="match status" value="1"/>
</dbReference>
<dbReference type="Proteomes" id="UP000177006">
    <property type="component" value="Unassembled WGS sequence"/>
</dbReference>
<organism evidence="4 5">
    <name type="scientific">Candidatus Beckwithbacteria bacterium RBG_13_42_9</name>
    <dbReference type="NCBI Taxonomy" id="1797457"/>
    <lineage>
        <taxon>Bacteria</taxon>
        <taxon>Candidatus Beckwithiibacteriota</taxon>
    </lineage>
</organism>
<gene>
    <name evidence="4" type="ORF">A2160_02525</name>
</gene>
<reference evidence="4 5" key="1">
    <citation type="journal article" date="2016" name="Nat. Commun.">
        <title>Thousands of microbial genomes shed light on interconnected biogeochemical processes in an aquifer system.</title>
        <authorList>
            <person name="Anantharaman K."/>
            <person name="Brown C.T."/>
            <person name="Hug L.A."/>
            <person name="Sharon I."/>
            <person name="Castelle C.J."/>
            <person name="Probst A.J."/>
            <person name="Thomas B.C."/>
            <person name="Singh A."/>
            <person name="Wilkins M.J."/>
            <person name="Karaoz U."/>
            <person name="Brodie E.L."/>
            <person name="Williams K.H."/>
            <person name="Hubbard S.S."/>
            <person name="Banfield J.F."/>
        </authorList>
    </citation>
    <scope>NUCLEOTIDE SEQUENCE [LARGE SCALE GENOMIC DNA]</scope>
</reference>
<evidence type="ECO:0000256" key="1">
    <source>
        <dbReference type="PIRSR" id="PIRSR000390-1"/>
    </source>
</evidence>
<evidence type="ECO:0000313" key="5">
    <source>
        <dbReference type="Proteomes" id="UP000177006"/>
    </source>
</evidence>
<dbReference type="Gene3D" id="3.40.640.10">
    <property type="entry name" value="Type I PLP-dependent aspartate aminotransferase-like (Major domain)"/>
    <property type="match status" value="1"/>
</dbReference>
<dbReference type="InterPro" id="IPR020026">
    <property type="entry name" value="PseC"/>
</dbReference>
<accession>A0A1F5E7Q4</accession>
<comment type="similarity">
    <text evidence="3">Belongs to the DegT/DnrJ/EryC1 family.</text>
</comment>
<dbReference type="InterPro" id="IPR015422">
    <property type="entry name" value="PyrdxlP-dep_Trfase_small"/>
</dbReference>
<proteinExistence type="inferred from homology"/>
<name>A0A1F5E7Q4_9BACT</name>
<comment type="caution">
    <text evidence="4">The sequence shown here is derived from an EMBL/GenBank/DDBJ whole genome shotgun (WGS) entry which is preliminary data.</text>
</comment>
<dbReference type="InterPro" id="IPR015421">
    <property type="entry name" value="PyrdxlP-dep_Trfase_major"/>
</dbReference>
<dbReference type="EMBL" id="MEZK01000010">
    <property type="protein sequence ID" value="OGD63336.1"/>
    <property type="molecule type" value="Genomic_DNA"/>
</dbReference>
<dbReference type="AlphaFoldDB" id="A0A1F5E7Q4"/>
<evidence type="ECO:0000313" key="4">
    <source>
        <dbReference type="EMBL" id="OGD63336.1"/>
    </source>
</evidence>
<dbReference type="STRING" id="1797457.A2160_02525"/>
<dbReference type="CDD" id="cd00616">
    <property type="entry name" value="AHBA_syn"/>
    <property type="match status" value="1"/>
</dbReference>
<dbReference type="PANTHER" id="PTHR30244:SF34">
    <property type="entry name" value="DTDP-4-AMINO-4,6-DIDEOXYGALACTOSE TRANSAMINASE"/>
    <property type="match status" value="1"/>
</dbReference>
<dbReference type="Gene3D" id="3.90.1150.10">
    <property type="entry name" value="Aspartate Aminotransferase, domain 1"/>
    <property type="match status" value="1"/>
</dbReference>
<sequence>MIPYSRQTIDKNDLKAVLKALQSDFLTTGPIIKKFENNFCRYVGSKYAVAVANGTAALHLACLAAGLSKNQELITSPLTFAASANCALYCGAKPIFADINHQGLIDENLIEERITKKTKIIIPVHYAGLPCHLAKIKKLAQKHHLIVIEDACHALGARYKKSKIGDCKYSDMTVFSFHPVKHITTGEGGMITTNSRKLYEKLLLLRNHGIAKEISISQPWYYEMRNLGFNYRITDLQCALGLSQLKKIERFIKKRRKIAKLYDLAFRNSKNIKIILEAKDQFNSYHLYPIQAENEKIRLKLFNYLRNQNIFCQVHYLPVYWHPYYQKLGYKRGICPRAEDFYKREVSIPLFPSMSGENIQYIIKIILGFSHV</sequence>
<keyword evidence="2 3" id="KW-0663">Pyridoxal phosphate</keyword>
<dbReference type="GO" id="GO:0030170">
    <property type="term" value="F:pyridoxal phosphate binding"/>
    <property type="evidence" value="ECO:0007669"/>
    <property type="project" value="TreeGrafter"/>
</dbReference>
<dbReference type="PANTHER" id="PTHR30244">
    <property type="entry name" value="TRANSAMINASE"/>
    <property type="match status" value="1"/>
</dbReference>
<protein>
    <submittedName>
        <fullName evidence="4">UDP-4-amino-4, 6-dideoxy-N-acetyl-beta-L-altrosamine transaminase</fullName>
    </submittedName>
</protein>
<dbReference type="GO" id="GO:0000271">
    <property type="term" value="P:polysaccharide biosynthetic process"/>
    <property type="evidence" value="ECO:0007669"/>
    <property type="project" value="TreeGrafter"/>
</dbReference>